<reference evidence="2" key="1">
    <citation type="journal article" date="2023" name="J. Hazard. Mater.">
        <title>Anaerobic biodegradation of pyrene and benzo[a]pyrene by a new sulfate-reducing Desulforamulus aquiferis strain DSA.</title>
        <authorList>
            <person name="Zhang Z."/>
            <person name="Sun J."/>
            <person name="Gong X."/>
            <person name="Wang C."/>
            <person name="Wang H."/>
        </authorList>
    </citation>
    <scope>NUCLEOTIDE SEQUENCE</scope>
    <source>
        <strain evidence="2">DSA</strain>
    </source>
</reference>
<proteinExistence type="predicted"/>
<feature type="domain" description="Helix-turn-helix" evidence="1">
    <location>
        <begin position="11"/>
        <end position="55"/>
    </location>
</feature>
<dbReference type="Proteomes" id="UP001172911">
    <property type="component" value="Unassembled WGS sequence"/>
</dbReference>
<organism evidence="2 3">
    <name type="scientific">Desulforamulus aquiferis</name>
    <dbReference type="NCBI Taxonomy" id="1397668"/>
    <lineage>
        <taxon>Bacteria</taxon>
        <taxon>Bacillati</taxon>
        <taxon>Bacillota</taxon>
        <taxon>Clostridia</taxon>
        <taxon>Eubacteriales</taxon>
        <taxon>Peptococcaceae</taxon>
        <taxon>Desulforamulus</taxon>
    </lineage>
</organism>
<dbReference type="Pfam" id="PF12728">
    <property type="entry name" value="HTH_17"/>
    <property type="match status" value="1"/>
</dbReference>
<dbReference type="InterPro" id="IPR009061">
    <property type="entry name" value="DNA-bd_dom_put_sf"/>
</dbReference>
<dbReference type="NCBIfam" id="TIGR01764">
    <property type="entry name" value="excise"/>
    <property type="match status" value="1"/>
</dbReference>
<dbReference type="Gene3D" id="3.90.105.50">
    <property type="match status" value="1"/>
</dbReference>
<comment type="caution">
    <text evidence="2">The sequence shown here is derived from an EMBL/GenBank/DDBJ whole genome shotgun (WGS) entry which is preliminary data.</text>
</comment>
<dbReference type="InterPro" id="IPR010093">
    <property type="entry name" value="SinI_DNA-bd"/>
</dbReference>
<dbReference type="AlphaFoldDB" id="A0AAW7ZBF5"/>
<protein>
    <submittedName>
        <fullName evidence="2">Helix-turn-helix domain-containing protein</fullName>
    </submittedName>
</protein>
<evidence type="ECO:0000313" key="3">
    <source>
        <dbReference type="Proteomes" id="UP001172911"/>
    </source>
</evidence>
<dbReference type="InterPro" id="IPR041657">
    <property type="entry name" value="HTH_17"/>
</dbReference>
<dbReference type="EMBL" id="JARPTC010000003">
    <property type="protein sequence ID" value="MDO7786105.1"/>
    <property type="molecule type" value="Genomic_DNA"/>
</dbReference>
<name>A0AAW7ZBF5_9FIRM</name>
<dbReference type="InterPro" id="IPR038148">
    <property type="entry name" value="Tn1545/Tn916_Xis"/>
</dbReference>
<gene>
    <name evidence="2" type="ORF">P6N53_02575</name>
</gene>
<reference evidence="2" key="2">
    <citation type="submission" date="2023-03" db="EMBL/GenBank/DDBJ databases">
        <authorList>
            <person name="Zhang Z."/>
        </authorList>
    </citation>
    <scope>NUCLEOTIDE SEQUENCE</scope>
    <source>
        <strain evidence="2">DSA</strain>
    </source>
</reference>
<evidence type="ECO:0000313" key="2">
    <source>
        <dbReference type="EMBL" id="MDO7786105.1"/>
    </source>
</evidence>
<dbReference type="GO" id="GO:0003677">
    <property type="term" value="F:DNA binding"/>
    <property type="evidence" value="ECO:0007669"/>
    <property type="project" value="InterPro"/>
</dbReference>
<accession>A0AAW7ZBF5</accession>
<evidence type="ECO:0000259" key="1">
    <source>
        <dbReference type="Pfam" id="PF12728"/>
    </source>
</evidence>
<dbReference type="SUPFAM" id="SSF46955">
    <property type="entry name" value="Putative DNA-binding domain"/>
    <property type="match status" value="1"/>
</dbReference>
<sequence length="67" mass="8121">MTINKNRMLPKEAAEYIGCRYDKLMQMVRQKKIPHYRIGNRCLFRKESLDLWIENLERQSLEEATYG</sequence>
<keyword evidence="3" id="KW-1185">Reference proteome</keyword>
<dbReference type="RefSeq" id="WP_304540936.1">
    <property type="nucleotide sequence ID" value="NZ_JARPTC010000003.1"/>
</dbReference>